<dbReference type="eggNOG" id="COG0515">
    <property type="taxonomic scope" value="Bacteria"/>
</dbReference>
<dbReference type="KEGG" id="fri:FraEuI1c_6162"/>
<keyword evidence="3 9" id="KW-0418">Kinase</keyword>
<keyword evidence="4 5" id="KW-0067">ATP-binding</keyword>
<feature type="compositionally biased region" description="Low complexity" evidence="6">
    <location>
        <begin position="393"/>
        <end position="403"/>
    </location>
</feature>
<reference evidence="9 10" key="1">
    <citation type="submission" date="2010-10" db="EMBL/GenBank/DDBJ databases">
        <title>Complete sequence of Frankia sp. EuI1c.</title>
        <authorList>
            <consortium name="US DOE Joint Genome Institute"/>
            <person name="Lucas S."/>
            <person name="Copeland A."/>
            <person name="Lapidus A."/>
            <person name="Cheng J.-F."/>
            <person name="Bruce D."/>
            <person name="Goodwin L."/>
            <person name="Pitluck S."/>
            <person name="Chertkov O."/>
            <person name="Detter J.C."/>
            <person name="Han C."/>
            <person name="Tapia R."/>
            <person name="Land M."/>
            <person name="Hauser L."/>
            <person name="Jeffries C."/>
            <person name="Kyrpides N."/>
            <person name="Ivanova N."/>
            <person name="Mikhailova N."/>
            <person name="Beauchemin N."/>
            <person name="Sen A."/>
            <person name="Sur S.A."/>
            <person name="Gtari M."/>
            <person name="Wall L."/>
            <person name="Tisa L."/>
            <person name="Woyke T."/>
        </authorList>
    </citation>
    <scope>NUCLEOTIDE SEQUENCE [LARGE SCALE GENOMIC DNA]</scope>
    <source>
        <strain evidence="10">DSM 45817 / CECT 9037 / EuI1c</strain>
    </source>
</reference>
<evidence type="ECO:0000256" key="7">
    <source>
        <dbReference type="SAM" id="Phobius"/>
    </source>
</evidence>
<feature type="compositionally biased region" description="Pro residues" evidence="6">
    <location>
        <begin position="452"/>
        <end position="468"/>
    </location>
</feature>
<organism evidence="9 10">
    <name type="scientific">Pseudofrankia inefficax (strain DSM 45817 / CECT 9037 / DDB 130130 / EuI1c)</name>
    <name type="common">Frankia inefficax</name>
    <dbReference type="NCBI Taxonomy" id="298654"/>
    <lineage>
        <taxon>Bacteria</taxon>
        <taxon>Bacillati</taxon>
        <taxon>Actinomycetota</taxon>
        <taxon>Actinomycetes</taxon>
        <taxon>Frankiales</taxon>
        <taxon>Frankiaceae</taxon>
        <taxon>Pseudofrankia</taxon>
    </lineage>
</organism>
<feature type="transmembrane region" description="Helical" evidence="7">
    <location>
        <begin position="601"/>
        <end position="625"/>
    </location>
</feature>
<dbReference type="InterPro" id="IPR000719">
    <property type="entry name" value="Prot_kinase_dom"/>
</dbReference>
<keyword evidence="9" id="KW-0723">Serine/threonine-protein kinase</keyword>
<dbReference type="RefSeq" id="WP_013427264.1">
    <property type="nucleotide sequence ID" value="NC_014666.1"/>
</dbReference>
<feature type="compositionally biased region" description="Pro residues" evidence="6">
    <location>
        <begin position="381"/>
        <end position="392"/>
    </location>
</feature>
<keyword evidence="7" id="KW-1133">Transmembrane helix</keyword>
<dbReference type="InterPro" id="IPR025241">
    <property type="entry name" value="DUF4190"/>
</dbReference>
<dbReference type="InterPro" id="IPR008271">
    <property type="entry name" value="Ser/Thr_kinase_AS"/>
</dbReference>
<proteinExistence type="predicted"/>
<dbReference type="PROSITE" id="PS00107">
    <property type="entry name" value="PROTEIN_KINASE_ATP"/>
    <property type="match status" value="1"/>
</dbReference>
<accession>E3J241</accession>
<keyword evidence="7" id="KW-0812">Transmembrane</keyword>
<dbReference type="HOGENOM" id="CLU_459108_0_0_11"/>
<evidence type="ECO:0000313" key="9">
    <source>
        <dbReference type="EMBL" id="ADP84146.1"/>
    </source>
</evidence>
<dbReference type="Pfam" id="PF00069">
    <property type="entry name" value="Pkinase"/>
    <property type="match status" value="1"/>
</dbReference>
<dbReference type="GO" id="GO:0004674">
    <property type="term" value="F:protein serine/threonine kinase activity"/>
    <property type="evidence" value="ECO:0007669"/>
    <property type="project" value="UniProtKB-KW"/>
</dbReference>
<dbReference type="CDD" id="cd14014">
    <property type="entry name" value="STKc_PknB_like"/>
    <property type="match status" value="1"/>
</dbReference>
<evidence type="ECO:0000256" key="5">
    <source>
        <dbReference type="PROSITE-ProRule" id="PRU10141"/>
    </source>
</evidence>
<evidence type="ECO:0000313" key="10">
    <source>
        <dbReference type="Proteomes" id="UP000002484"/>
    </source>
</evidence>
<evidence type="ECO:0000256" key="6">
    <source>
        <dbReference type="SAM" id="MobiDB-lite"/>
    </source>
</evidence>
<feature type="binding site" evidence="5">
    <location>
        <position position="44"/>
    </location>
    <ligand>
        <name>ATP</name>
        <dbReference type="ChEBI" id="CHEBI:30616"/>
    </ligand>
</feature>
<evidence type="ECO:0000256" key="1">
    <source>
        <dbReference type="ARBA" id="ARBA00022679"/>
    </source>
</evidence>
<dbReference type="PROSITE" id="PS00108">
    <property type="entry name" value="PROTEIN_KINASE_ST"/>
    <property type="match status" value="1"/>
</dbReference>
<keyword evidence="1" id="KW-0808">Transferase</keyword>
<feature type="compositionally biased region" description="Pro residues" evidence="6">
    <location>
        <begin position="480"/>
        <end position="512"/>
    </location>
</feature>
<evidence type="ECO:0000256" key="3">
    <source>
        <dbReference type="ARBA" id="ARBA00022777"/>
    </source>
</evidence>
<name>E3J241_PSEI1</name>
<sequence length="667" mass="70249">MLTPLTDDDPTAIGPYRLQNRIGEGGMGTVYLAFTERREPVAVKVASAELAEDVEFRRRFQREVRAAQRVRGGAVAAVLDADTQSERPWMVTEYVEGISLADAVRQRGPLTERLVRGLAAGLADALVAIHEAGVVHRDLKPSNILLAWDGPRVIDFGIAQLDGNATLTRTGHVVGTLAWMAPEQMRGEQAGPPADIFSWGCCVAYAATGRHPFHADRAEVLAFRIQREGPDLDHLPDYLLATVIPALEKEPGLRPSAAGLLANLSGHPVRTMSEAHRATETVLERDWTGQLPGRPARRPDPDPRLAARHDGALPAPAGPISRPVPATWRPDPAPAPGARPAAAALGQPRPGDIPPAGRRPDAPRQTGAYPLGQRLPDGYPSGPPSVQPPRQPWPGGYPAGPARAEPPRPWPPRQADAPDQYPRPAQYPRPDQYPRPAQDPDWRSARAGSLGVPPPADAYRPAPPPPESYRPDPAGSGYRPVPPVAPYRPALPPPDSYRPAVPPPDPHRPMPPAGGGYRPALPAGGGYRPALPPAGSDVSGPGTPYPPPAGAPADPRRPQPAAAGRPSGDAAAGRGPGRGDELADGGRPAPTGVAAAWNVPAVLSAVLSVCWLFGLGSVAGVYLGYRARLAARSAARRADRLAAVGIMLGWPGIILAMIFLGVAAGRG</sequence>
<feature type="region of interest" description="Disordered" evidence="6">
    <location>
        <begin position="271"/>
        <end position="587"/>
    </location>
</feature>
<evidence type="ECO:0000256" key="2">
    <source>
        <dbReference type="ARBA" id="ARBA00022741"/>
    </source>
</evidence>
<dbReference type="STRING" id="298654.FraEuI1c_6162"/>
<feature type="transmembrane region" description="Helical" evidence="7">
    <location>
        <begin position="641"/>
        <end position="664"/>
    </location>
</feature>
<evidence type="ECO:0000256" key="4">
    <source>
        <dbReference type="ARBA" id="ARBA00022840"/>
    </source>
</evidence>
<dbReference type="OrthoDB" id="9801841at2"/>
<dbReference type="Gene3D" id="3.30.200.20">
    <property type="entry name" value="Phosphorylase Kinase, domain 1"/>
    <property type="match status" value="1"/>
</dbReference>
<dbReference type="Proteomes" id="UP000002484">
    <property type="component" value="Chromosome"/>
</dbReference>
<keyword evidence="7" id="KW-0472">Membrane</keyword>
<keyword evidence="10" id="KW-1185">Reference proteome</keyword>
<dbReference type="PANTHER" id="PTHR43289:SF34">
    <property type="entry name" value="SERINE_THREONINE-PROTEIN KINASE YBDM-RELATED"/>
    <property type="match status" value="1"/>
</dbReference>
<feature type="compositionally biased region" description="Gly residues" evidence="6">
    <location>
        <begin position="513"/>
        <end position="527"/>
    </location>
</feature>
<dbReference type="InterPro" id="IPR011009">
    <property type="entry name" value="Kinase-like_dom_sf"/>
</dbReference>
<dbReference type="GO" id="GO:0005524">
    <property type="term" value="F:ATP binding"/>
    <property type="evidence" value="ECO:0007669"/>
    <property type="project" value="UniProtKB-UniRule"/>
</dbReference>
<dbReference type="SMART" id="SM00220">
    <property type="entry name" value="S_TKc"/>
    <property type="match status" value="1"/>
</dbReference>
<feature type="compositionally biased region" description="Low complexity" evidence="6">
    <location>
        <begin position="338"/>
        <end position="350"/>
    </location>
</feature>
<feature type="domain" description="Protein kinase" evidence="8">
    <location>
        <begin position="16"/>
        <end position="270"/>
    </location>
</feature>
<dbReference type="Pfam" id="PF13828">
    <property type="entry name" value="DUF4190"/>
    <property type="match status" value="1"/>
</dbReference>
<keyword evidence="2 5" id="KW-0547">Nucleotide-binding</keyword>
<dbReference type="PANTHER" id="PTHR43289">
    <property type="entry name" value="MITOGEN-ACTIVATED PROTEIN KINASE KINASE KINASE 20-RELATED"/>
    <property type="match status" value="1"/>
</dbReference>
<dbReference type="InParanoid" id="E3J241"/>
<evidence type="ECO:0000259" key="8">
    <source>
        <dbReference type="PROSITE" id="PS50011"/>
    </source>
</evidence>
<dbReference type="PROSITE" id="PS50011">
    <property type="entry name" value="PROTEIN_KINASE_DOM"/>
    <property type="match status" value="1"/>
</dbReference>
<gene>
    <name evidence="9" type="ordered locus">FraEuI1c_6162</name>
</gene>
<dbReference type="AlphaFoldDB" id="E3J241"/>
<dbReference type="EMBL" id="CP002299">
    <property type="protein sequence ID" value="ADP84146.1"/>
    <property type="molecule type" value="Genomic_DNA"/>
</dbReference>
<dbReference type="SUPFAM" id="SSF56112">
    <property type="entry name" value="Protein kinase-like (PK-like)"/>
    <property type="match status" value="1"/>
</dbReference>
<feature type="compositionally biased region" description="Basic and acidic residues" evidence="6">
    <location>
        <begin position="273"/>
        <end position="287"/>
    </location>
</feature>
<dbReference type="Gene3D" id="1.10.510.10">
    <property type="entry name" value="Transferase(Phosphotransferase) domain 1"/>
    <property type="match status" value="1"/>
</dbReference>
<feature type="compositionally biased region" description="Low complexity" evidence="6">
    <location>
        <begin position="559"/>
        <end position="573"/>
    </location>
</feature>
<feature type="compositionally biased region" description="Basic and acidic residues" evidence="6">
    <location>
        <begin position="297"/>
        <end position="311"/>
    </location>
</feature>
<protein>
    <submittedName>
        <fullName evidence="9">Serine/threonine protein kinase</fullName>
    </submittedName>
</protein>
<dbReference type="InterPro" id="IPR017441">
    <property type="entry name" value="Protein_kinase_ATP_BS"/>
</dbReference>